<protein>
    <submittedName>
        <fullName evidence="1">Uncharacterized protein</fullName>
    </submittedName>
</protein>
<evidence type="ECO:0000313" key="1">
    <source>
        <dbReference type="EMBL" id="MBY3068499.1"/>
    </source>
</evidence>
<dbReference type="AlphaFoldDB" id="A0A1S9GD47"/>
<dbReference type="EMBL" id="JAAXQQ010000016">
    <property type="protein sequence ID" value="MBY3068499.1"/>
    <property type="molecule type" value="Genomic_DNA"/>
</dbReference>
<organism evidence="1 2">
    <name type="scientific">Rhizobium laguerreae</name>
    <dbReference type="NCBI Taxonomy" id="1076926"/>
    <lineage>
        <taxon>Bacteria</taxon>
        <taxon>Pseudomonadati</taxon>
        <taxon>Pseudomonadota</taxon>
        <taxon>Alphaproteobacteria</taxon>
        <taxon>Hyphomicrobiales</taxon>
        <taxon>Rhizobiaceae</taxon>
        <taxon>Rhizobium/Agrobacterium group</taxon>
        <taxon>Rhizobium</taxon>
    </lineage>
</organism>
<name>A0A1S9GD47_9HYPH</name>
<sequence>MTRTIGYGENRQSRRKKFATRLGRLGGRIAKAKQIKITRCGLSNRLIISIAPFRRTTPT</sequence>
<evidence type="ECO:0000313" key="2">
    <source>
        <dbReference type="Proteomes" id="UP000758022"/>
    </source>
</evidence>
<gene>
    <name evidence="1" type="ORF">HFO74_34740</name>
</gene>
<dbReference type="RefSeq" id="WP_077980253.1">
    <property type="nucleotide sequence ID" value="NZ_JAAXQQ010000016.1"/>
</dbReference>
<proteinExistence type="predicted"/>
<dbReference type="Proteomes" id="UP000758022">
    <property type="component" value="Unassembled WGS sequence"/>
</dbReference>
<comment type="caution">
    <text evidence="1">The sequence shown here is derived from an EMBL/GenBank/DDBJ whole genome shotgun (WGS) entry which is preliminary data.</text>
</comment>
<accession>A0A1S9GD47</accession>
<reference evidence="1" key="1">
    <citation type="submission" date="2020-04" db="EMBL/GenBank/DDBJ databases">
        <title>Global-level population genomics supports evidence of horizontal gene transfer on evolution of Rhizobia in Lentils.</title>
        <authorList>
            <person name="Gai Y."/>
            <person name="Cook D."/>
            <person name="Riely B."/>
        </authorList>
    </citation>
    <scope>NUCLEOTIDE SEQUENCE</scope>
    <source>
        <strain evidence="1">TLR9</strain>
    </source>
</reference>